<dbReference type="Pfam" id="PF07369">
    <property type="entry name" value="DUF1488"/>
    <property type="match status" value="1"/>
</dbReference>
<evidence type="ECO:0000313" key="2">
    <source>
        <dbReference type="Proteomes" id="UP000030377"/>
    </source>
</evidence>
<dbReference type="InterPro" id="IPR036692">
    <property type="entry name" value="Shew3726-like_sf"/>
</dbReference>
<comment type="caution">
    <text evidence="1">The sequence shown here is derived from an EMBL/GenBank/DDBJ whole genome shotgun (WGS) entry which is preliminary data.</text>
</comment>
<accession>A0A0A3Y4M9</accession>
<dbReference type="GeneID" id="64071898"/>
<evidence type="ECO:0000313" key="1">
    <source>
        <dbReference type="EMBL" id="KGT81692.1"/>
    </source>
</evidence>
<dbReference type="Proteomes" id="UP000030377">
    <property type="component" value="Unassembled WGS sequence"/>
</dbReference>
<evidence type="ECO:0008006" key="3">
    <source>
        <dbReference type="Google" id="ProtNLM"/>
    </source>
</evidence>
<gene>
    <name evidence="1" type="ORF">MA20_02870</name>
</gene>
<dbReference type="SUPFAM" id="SSF160272">
    <property type="entry name" value="Shew3726-like"/>
    <property type="match status" value="1"/>
</dbReference>
<dbReference type="KEGG" id="bjp:RN69_14955"/>
<proteinExistence type="predicted"/>
<dbReference type="EMBL" id="JRPN01000001">
    <property type="protein sequence ID" value="KGT81692.1"/>
    <property type="molecule type" value="Genomic_DNA"/>
</dbReference>
<dbReference type="RefSeq" id="WP_028170268.1">
    <property type="nucleotide sequence ID" value="NZ_BJNK01000018.1"/>
</dbReference>
<organism evidence="1 2">
    <name type="scientific">Bradyrhizobium japonicum</name>
    <dbReference type="NCBI Taxonomy" id="375"/>
    <lineage>
        <taxon>Bacteria</taxon>
        <taxon>Pseudomonadati</taxon>
        <taxon>Pseudomonadota</taxon>
        <taxon>Alphaproteobacteria</taxon>
        <taxon>Hyphomicrobiales</taxon>
        <taxon>Nitrobacteraceae</taxon>
        <taxon>Bradyrhizobium</taxon>
    </lineage>
</organism>
<dbReference type="InterPro" id="IPR009962">
    <property type="entry name" value="DUF1488"/>
</dbReference>
<dbReference type="PATRIC" id="fig|375.37.peg.6929"/>
<reference evidence="1 2" key="1">
    <citation type="submission" date="2014-09" db="EMBL/GenBank/DDBJ databases">
        <title>Draft genome of Bradyrhizobium japonicum Is-34.</title>
        <authorList>
            <person name="Tsurumaru H."/>
            <person name="Yamakawa T."/>
            <person name="Hashimoto S."/>
            <person name="Okizaki K."/>
            <person name="Kanesaki Y."/>
            <person name="Yoshikawa H."/>
            <person name="Yajima S."/>
        </authorList>
    </citation>
    <scope>NUCLEOTIDE SEQUENCE [LARGE SCALE GENOMIC DNA]</scope>
    <source>
        <strain evidence="1 2">Is-34</strain>
    </source>
</reference>
<name>A0A0A3Y4M9_BRAJP</name>
<protein>
    <recommendedName>
        <fullName evidence="3">DUF1488 domain-containing protein</fullName>
    </recommendedName>
</protein>
<sequence length="86" mass="9863">MIEFPNHSRSYDRTRRAVRFWGHDSAIEASFFIEEEALKRIQPDTCYDESSLLHAFDSNRDLICAAAAKVYVRGTRGSYDLVAGNF</sequence>
<dbReference type="AlphaFoldDB" id="A0A0A3Y4M9"/>